<keyword evidence="2 5" id="KW-0121">Carboxypeptidase</keyword>
<dbReference type="PANTHER" id="PTHR11802:SF201">
    <property type="entry name" value="CARBOXYPEPTIDASE"/>
    <property type="match status" value="1"/>
</dbReference>
<dbReference type="Proteomes" id="UP001374579">
    <property type="component" value="Unassembled WGS sequence"/>
</dbReference>
<feature type="chain" id="PRO_5042667898" description="Carboxypeptidase" evidence="5">
    <location>
        <begin position="18"/>
        <end position="457"/>
    </location>
</feature>
<feature type="signal peptide" evidence="5">
    <location>
        <begin position="1"/>
        <end position="17"/>
    </location>
</feature>
<evidence type="ECO:0000256" key="1">
    <source>
        <dbReference type="ARBA" id="ARBA00009431"/>
    </source>
</evidence>
<dbReference type="GO" id="GO:0006508">
    <property type="term" value="P:proteolysis"/>
    <property type="evidence" value="ECO:0007669"/>
    <property type="project" value="UniProtKB-KW"/>
</dbReference>
<reference evidence="6 7" key="1">
    <citation type="submission" date="2024-02" db="EMBL/GenBank/DDBJ databases">
        <title>Chromosome-scale genome assembly of the rough periwinkle Littorina saxatilis.</title>
        <authorList>
            <person name="De Jode A."/>
            <person name="Faria R."/>
            <person name="Formenti G."/>
            <person name="Sims Y."/>
            <person name="Smith T.P."/>
            <person name="Tracey A."/>
            <person name="Wood J.M.D."/>
            <person name="Zagrodzka Z.B."/>
            <person name="Johannesson K."/>
            <person name="Butlin R.K."/>
            <person name="Leder E.H."/>
        </authorList>
    </citation>
    <scope>NUCLEOTIDE SEQUENCE [LARGE SCALE GENOMIC DNA]</scope>
    <source>
        <strain evidence="6">Snail1</strain>
        <tissue evidence="6">Muscle</tissue>
    </source>
</reference>
<dbReference type="EC" id="3.4.16.-" evidence="5"/>
<evidence type="ECO:0000256" key="4">
    <source>
        <dbReference type="ARBA" id="ARBA00022801"/>
    </source>
</evidence>
<organism evidence="6 7">
    <name type="scientific">Littorina saxatilis</name>
    <dbReference type="NCBI Taxonomy" id="31220"/>
    <lineage>
        <taxon>Eukaryota</taxon>
        <taxon>Metazoa</taxon>
        <taxon>Spiralia</taxon>
        <taxon>Lophotrochozoa</taxon>
        <taxon>Mollusca</taxon>
        <taxon>Gastropoda</taxon>
        <taxon>Caenogastropoda</taxon>
        <taxon>Littorinimorpha</taxon>
        <taxon>Littorinoidea</taxon>
        <taxon>Littorinidae</taxon>
        <taxon>Littorina</taxon>
    </lineage>
</organism>
<evidence type="ECO:0000256" key="2">
    <source>
        <dbReference type="ARBA" id="ARBA00022645"/>
    </source>
</evidence>
<protein>
    <recommendedName>
        <fullName evidence="5">Carboxypeptidase</fullName>
        <ecNumber evidence="5">3.4.16.-</ecNumber>
    </recommendedName>
</protein>
<evidence type="ECO:0000256" key="3">
    <source>
        <dbReference type="ARBA" id="ARBA00022670"/>
    </source>
</evidence>
<keyword evidence="5" id="KW-0732">Signal</keyword>
<name>A0AAN9BIR9_9CAEN</name>
<evidence type="ECO:0000313" key="7">
    <source>
        <dbReference type="Proteomes" id="UP001374579"/>
    </source>
</evidence>
<keyword evidence="3 5" id="KW-0645">Protease</keyword>
<dbReference type="GO" id="GO:0004185">
    <property type="term" value="F:serine-type carboxypeptidase activity"/>
    <property type="evidence" value="ECO:0007669"/>
    <property type="project" value="UniProtKB-UniRule"/>
</dbReference>
<sequence>MMHVLLILLLLPAAVMAAPSEDEIQMLPGLTTQPSFKQYSGYLAASDTKKLHYWFAESMGNPKTDPVALWMNGGPGCSSIMGLLSENGPFKVKEDGRSLEYNPFSWNTVANVIFLESPAGIGYSYATDKNYTTNDDLTAQEHYWAMKDFFLKFPEYRSNLLYITGESYGGIYVPQLVILLASDSGFNLAGYAIGNGFSRADFLLDSLVYFAYYHGLVGTTEWKKLLNECCGGSQDDCKFYDTALRSPACNTEVEKVQTIQTGGYFDMYNLYSPCATGAKSYSDKPSLPKHGKAGLFGIGRDNPDNVCQNNTATQTYLNLPAVRQALHIPHFVQKWQVCLEYQDGWYTKQYNDTSFFYYDHIFKAGIPGILYVGDVDMACNFLGNEWFADSLGRPVKEERKMWYYRDEKGLRQVAGFVKTFDLLTYVTLRGAGHLSPMDRPRSALVMFTNLVQNRPFQ</sequence>
<proteinExistence type="inferred from homology"/>
<dbReference type="PRINTS" id="PR00724">
    <property type="entry name" value="CRBOXYPTASEC"/>
</dbReference>
<dbReference type="InterPro" id="IPR018202">
    <property type="entry name" value="Ser_caboxypep_ser_AS"/>
</dbReference>
<accession>A0AAN9BIR9</accession>
<comment type="similarity">
    <text evidence="1 5">Belongs to the peptidase S10 family.</text>
</comment>
<dbReference type="PANTHER" id="PTHR11802">
    <property type="entry name" value="SERINE PROTEASE FAMILY S10 SERINE CARBOXYPEPTIDASE"/>
    <property type="match status" value="1"/>
</dbReference>
<dbReference type="Gene3D" id="3.40.50.1820">
    <property type="entry name" value="alpha/beta hydrolase"/>
    <property type="match status" value="1"/>
</dbReference>
<dbReference type="GO" id="GO:0031647">
    <property type="term" value="P:regulation of protein stability"/>
    <property type="evidence" value="ECO:0007669"/>
    <property type="project" value="UniProtKB-ARBA"/>
</dbReference>
<dbReference type="FunFam" id="3.40.50.1820:FF:000335">
    <property type="entry name" value="Carboxypeptidase"/>
    <property type="match status" value="1"/>
</dbReference>
<dbReference type="SUPFAM" id="SSF53474">
    <property type="entry name" value="alpha/beta-Hydrolases"/>
    <property type="match status" value="1"/>
</dbReference>
<keyword evidence="7" id="KW-1185">Reference proteome</keyword>
<comment type="caution">
    <text evidence="6">The sequence shown here is derived from an EMBL/GenBank/DDBJ whole genome shotgun (WGS) entry which is preliminary data.</text>
</comment>
<evidence type="ECO:0000256" key="5">
    <source>
        <dbReference type="RuleBase" id="RU361156"/>
    </source>
</evidence>
<dbReference type="PROSITE" id="PS00131">
    <property type="entry name" value="CARBOXYPEPT_SER_SER"/>
    <property type="match status" value="1"/>
</dbReference>
<gene>
    <name evidence="6" type="ORF">V1264_017043</name>
</gene>
<dbReference type="InterPro" id="IPR001563">
    <property type="entry name" value="Peptidase_S10"/>
</dbReference>
<keyword evidence="4 5" id="KW-0378">Hydrolase</keyword>
<dbReference type="InterPro" id="IPR029058">
    <property type="entry name" value="AB_hydrolase_fold"/>
</dbReference>
<evidence type="ECO:0000313" key="6">
    <source>
        <dbReference type="EMBL" id="KAK7105699.1"/>
    </source>
</evidence>
<dbReference type="EMBL" id="JBAMIC010000007">
    <property type="protein sequence ID" value="KAK7105699.1"/>
    <property type="molecule type" value="Genomic_DNA"/>
</dbReference>
<dbReference type="Pfam" id="PF00450">
    <property type="entry name" value="Peptidase_S10"/>
    <property type="match status" value="1"/>
</dbReference>
<dbReference type="GO" id="GO:1904715">
    <property type="term" value="P:negative regulation of chaperone-mediated autophagy"/>
    <property type="evidence" value="ECO:0007669"/>
    <property type="project" value="UniProtKB-ARBA"/>
</dbReference>
<dbReference type="AlphaFoldDB" id="A0AAN9BIR9"/>